<sequence length="59" mass="6318">MRKLHRHVTVRVERETAEALHAVMASQGRTASDYLRAAIRSAVMNGPANSNGPAPAHVG</sequence>
<dbReference type="AlphaFoldDB" id="A0A833J1S1"/>
<dbReference type="EMBL" id="WEKV01000018">
    <property type="protein sequence ID" value="KAB7782872.1"/>
    <property type="molecule type" value="Genomic_DNA"/>
</dbReference>
<evidence type="ECO:0000313" key="1">
    <source>
        <dbReference type="EMBL" id="KAB7782872.1"/>
    </source>
</evidence>
<protein>
    <recommendedName>
        <fullName evidence="3">Ribbon-helix-helix protein CopG domain-containing protein</fullName>
    </recommendedName>
</protein>
<proteinExistence type="predicted"/>
<comment type="caution">
    <text evidence="1">The sequence shown here is derived from an EMBL/GenBank/DDBJ whole genome shotgun (WGS) entry which is preliminary data.</text>
</comment>
<reference evidence="1 2" key="1">
    <citation type="submission" date="2019-10" db="EMBL/GenBank/DDBJ databases">
        <title>Draft Genome Sequence of the Caffeine Degrading Methylotroph Methylorubrum populi PINKEL.</title>
        <authorList>
            <person name="Dawson S.C."/>
            <person name="Zhang X."/>
            <person name="Wright M.E."/>
            <person name="Sharma G."/>
            <person name="Langner J.T."/>
            <person name="Ditty J.L."/>
            <person name="Subuyuj G.A."/>
        </authorList>
    </citation>
    <scope>NUCLEOTIDE SEQUENCE [LARGE SCALE GENOMIC DNA]</scope>
    <source>
        <strain evidence="1 2">Pinkel</strain>
    </source>
</reference>
<organism evidence="1 2">
    <name type="scientific">Methylorubrum populi</name>
    <dbReference type="NCBI Taxonomy" id="223967"/>
    <lineage>
        <taxon>Bacteria</taxon>
        <taxon>Pseudomonadati</taxon>
        <taxon>Pseudomonadota</taxon>
        <taxon>Alphaproteobacteria</taxon>
        <taxon>Hyphomicrobiales</taxon>
        <taxon>Methylobacteriaceae</taxon>
        <taxon>Methylorubrum</taxon>
    </lineage>
</organism>
<name>A0A833J1S1_9HYPH</name>
<dbReference type="Proteomes" id="UP000469949">
    <property type="component" value="Unassembled WGS sequence"/>
</dbReference>
<dbReference type="RefSeq" id="WP_152278227.1">
    <property type="nucleotide sequence ID" value="NZ_WEKV01000018.1"/>
</dbReference>
<evidence type="ECO:0008006" key="3">
    <source>
        <dbReference type="Google" id="ProtNLM"/>
    </source>
</evidence>
<gene>
    <name evidence="1" type="ORF">F8B43_4166</name>
</gene>
<accession>A0A833J1S1</accession>
<evidence type="ECO:0000313" key="2">
    <source>
        <dbReference type="Proteomes" id="UP000469949"/>
    </source>
</evidence>